<dbReference type="EMBL" id="ML976617">
    <property type="protein sequence ID" value="KAF1844408.1"/>
    <property type="molecule type" value="Genomic_DNA"/>
</dbReference>
<keyword evidence="3" id="KW-1185">Reference proteome</keyword>
<dbReference type="AlphaFoldDB" id="A0A9P4GEA9"/>
<proteinExistence type="predicted"/>
<evidence type="ECO:0000256" key="1">
    <source>
        <dbReference type="SAM" id="SignalP"/>
    </source>
</evidence>
<feature type="chain" id="PRO_5040424477" evidence="1">
    <location>
        <begin position="17"/>
        <end position="126"/>
    </location>
</feature>
<protein>
    <submittedName>
        <fullName evidence="2">Uncharacterized protein</fullName>
    </submittedName>
</protein>
<evidence type="ECO:0000313" key="2">
    <source>
        <dbReference type="EMBL" id="KAF1844408.1"/>
    </source>
</evidence>
<keyword evidence="1" id="KW-0732">Signal</keyword>
<comment type="caution">
    <text evidence="2">The sequence shown here is derived from an EMBL/GenBank/DDBJ whole genome shotgun (WGS) entry which is preliminary data.</text>
</comment>
<reference evidence="2" key="1">
    <citation type="submission" date="2020-01" db="EMBL/GenBank/DDBJ databases">
        <authorList>
            <consortium name="DOE Joint Genome Institute"/>
            <person name="Haridas S."/>
            <person name="Albert R."/>
            <person name="Binder M."/>
            <person name="Bloem J."/>
            <person name="Labutti K."/>
            <person name="Salamov A."/>
            <person name="Andreopoulos B."/>
            <person name="Baker S.E."/>
            <person name="Barry K."/>
            <person name="Bills G."/>
            <person name="Bluhm B.H."/>
            <person name="Cannon C."/>
            <person name="Castanera R."/>
            <person name="Culley D.E."/>
            <person name="Daum C."/>
            <person name="Ezra D."/>
            <person name="Gonzalez J.B."/>
            <person name="Henrissat B."/>
            <person name="Kuo A."/>
            <person name="Liang C."/>
            <person name="Lipzen A."/>
            <person name="Lutzoni F."/>
            <person name="Magnuson J."/>
            <person name="Mondo S."/>
            <person name="Nolan M."/>
            <person name="Ohm R."/>
            <person name="Pangilinan J."/>
            <person name="Park H.-J."/>
            <person name="Ramirez L."/>
            <person name="Alfaro M."/>
            <person name="Sun H."/>
            <person name="Tritt A."/>
            <person name="Yoshinaga Y."/>
            <person name="Zwiers L.-H."/>
            <person name="Turgeon B.G."/>
            <person name="Goodwin S.B."/>
            <person name="Spatafora J.W."/>
            <person name="Crous P.W."/>
            <person name="Grigoriev I.V."/>
        </authorList>
    </citation>
    <scope>NUCLEOTIDE SEQUENCE</scope>
    <source>
        <strain evidence="2">CBS 394.84</strain>
    </source>
</reference>
<dbReference type="GeneID" id="63844155"/>
<organism evidence="2 3">
    <name type="scientific">Cucurbitaria berberidis CBS 394.84</name>
    <dbReference type="NCBI Taxonomy" id="1168544"/>
    <lineage>
        <taxon>Eukaryota</taxon>
        <taxon>Fungi</taxon>
        <taxon>Dikarya</taxon>
        <taxon>Ascomycota</taxon>
        <taxon>Pezizomycotina</taxon>
        <taxon>Dothideomycetes</taxon>
        <taxon>Pleosporomycetidae</taxon>
        <taxon>Pleosporales</taxon>
        <taxon>Pleosporineae</taxon>
        <taxon>Cucurbitariaceae</taxon>
        <taxon>Cucurbitaria</taxon>
    </lineage>
</organism>
<evidence type="ECO:0000313" key="3">
    <source>
        <dbReference type="Proteomes" id="UP000800039"/>
    </source>
</evidence>
<gene>
    <name evidence="2" type="ORF">K460DRAFT_163728</name>
</gene>
<dbReference type="Proteomes" id="UP000800039">
    <property type="component" value="Unassembled WGS sequence"/>
</dbReference>
<dbReference type="OrthoDB" id="2910287at2759"/>
<dbReference type="Gene3D" id="2.60.20.10">
    <property type="entry name" value="Crystallins"/>
    <property type="match status" value="1"/>
</dbReference>
<accession>A0A9P4GEA9</accession>
<feature type="signal peptide" evidence="1">
    <location>
        <begin position="1"/>
        <end position="16"/>
    </location>
</feature>
<name>A0A9P4GEA9_9PLEO</name>
<dbReference type="RefSeq" id="XP_040786971.1">
    <property type="nucleotide sequence ID" value="XM_040926903.1"/>
</dbReference>
<sequence>MYPLATLLFLATFAFAVPAPIPDDPAPEPSSVTHLYLCVDSSFKGQCTNMHLDTSTCHNLDQTWNDKVSSAGPDKGTFCTLYSETECRGKALPFTYPGIRNLTRYKFDNVLSSVRCDFIEGFNDHP</sequence>